<reference evidence="7 8" key="1">
    <citation type="submission" date="2011-06" db="EMBL/GenBank/DDBJ databases">
        <title>The complete genome of Spirochaeta thermophila DSM 6578.</title>
        <authorList>
            <consortium name="US DOE Joint Genome Institute (JGI-PGF)"/>
            <person name="Lucas S."/>
            <person name="Lapidus A."/>
            <person name="Bruce D."/>
            <person name="Goodwin L."/>
            <person name="Pitluck S."/>
            <person name="Peters L."/>
            <person name="Kyrpides N."/>
            <person name="Mavromatis K."/>
            <person name="Ivanova N."/>
            <person name="Mikailova N."/>
            <person name="Pagani I."/>
            <person name="Chertkov O."/>
            <person name="Detter J.C."/>
            <person name="Tapia R."/>
            <person name="Han C."/>
            <person name="Land M."/>
            <person name="Hauser L."/>
            <person name="Markowitz V."/>
            <person name="Cheng J.-F."/>
            <person name="Hugenholtz P."/>
            <person name="Woyke T."/>
            <person name="Wu D."/>
            <person name="Spring S."/>
            <person name="Merkhoffer B."/>
            <person name="Schneider S."/>
            <person name="Klenk H.-P."/>
            <person name="Eisen J.A."/>
        </authorList>
    </citation>
    <scope>NUCLEOTIDE SEQUENCE [LARGE SCALE GENOMIC DNA]</scope>
    <source>
        <strain evidence="8">ATCC 700085 / DSM 6578 / Z-1203</strain>
    </source>
</reference>
<dbReference type="CDD" id="cd03230">
    <property type="entry name" value="ABC_DR_subfamily_A"/>
    <property type="match status" value="1"/>
</dbReference>
<dbReference type="RefSeq" id="WP_014625259.1">
    <property type="nucleotide sequence ID" value="NC_017583.1"/>
</dbReference>
<dbReference type="Gene3D" id="3.40.50.300">
    <property type="entry name" value="P-loop containing nucleotide triphosphate hydrolases"/>
    <property type="match status" value="1"/>
</dbReference>
<dbReference type="PROSITE" id="PS50893">
    <property type="entry name" value="ABC_TRANSPORTER_2"/>
    <property type="match status" value="1"/>
</dbReference>
<name>G0GBC1_WINT7</name>
<dbReference type="Proteomes" id="UP000007254">
    <property type="component" value="Chromosome"/>
</dbReference>
<accession>G0GBC1</accession>
<dbReference type="InterPro" id="IPR003439">
    <property type="entry name" value="ABC_transporter-like_ATP-bd"/>
</dbReference>
<dbReference type="GO" id="GO:0016887">
    <property type="term" value="F:ATP hydrolysis activity"/>
    <property type="evidence" value="ECO:0007669"/>
    <property type="project" value="InterPro"/>
</dbReference>
<keyword evidence="3" id="KW-0547">Nucleotide-binding</keyword>
<dbReference type="KEGG" id="stq:Spith_1670"/>
<keyword evidence="2" id="KW-0813">Transport</keyword>
<organism evidence="7 8">
    <name type="scientific">Winmispira thermophila (strain ATCC 700085 / DSM 6578 / Z-1203)</name>
    <name type="common">Spirochaeta thermophila</name>
    <dbReference type="NCBI Taxonomy" id="869211"/>
    <lineage>
        <taxon>Bacteria</taxon>
        <taxon>Pseudomonadati</taxon>
        <taxon>Spirochaetota</taxon>
        <taxon>Spirochaetia</taxon>
        <taxon>Winmispirales</taxon>
        <taxon>Winmispiraceae</taxon>
        <taxon>Winmispira</taxon>
    </lineage>
</organism>
<evidence type="ECO:0000256" key="1">
    <source>
        <dbReference type="ARBA" id="ARBA00005417"/>
    </source>
</evidence>
<protein>
    <submittedName>
        <fullName evidence="7">ABC transporter related protein</fullName>
    </submittedName>
</protein>
<dbReference type="PROSITE" id="PS50056">
    <property type="entry name" value="TYR_PHOSPHATASE_2"/>
    <property type="match status" value="1"/>
</dbReference>
<dbReference type="GO" id="GO:0005524">
    <property type="term" value="F:ATP binding"/>
    <property type="evidence" value="ECO:0007669"/>
    <property type="project" value="UniProtKB-KW"/>
</dbReference>
<evidence type="ECO:0000256" key="2">
    <source>
        <dbReference type="ARBA" id="ARBA00022448"/>
    </source>
</evidence>
<dbReference type="InterPro" id="IPR027417">
    <property type="entry name" value="P-loop_NTPase"/>
</dbReference>
<keyword evidence="4" id="KW-0067">ATP-binding</keyword>
<dbReference type="HOGENOM" id="CLU_000604_1_2_12"/>
<sequence length="308" mass="33160">MLEVRGVKKAYGEVEALRGVGFVCGERGCVGLIGPNGAGKSTLLRIITGALVPDEGEVVVGGLRMDEDRVRAQMMVGFMPEECVFPAEWRVGEFLVWVASCRVRGRVEEGSVRRVAERVGVGEVWGRMLGGLSRGFRQRVGLAAALVGGPRVVVLDEPGTGFDPPAQAGLRGLLRELAQDRLVLLSSHRLSEVERICERVLLLHRGRLVGEGTVEEVRRLLPGRLVVVRCAGGVGQVRGVVAGFRVLGVEGEGGLQVVRAVREVPEARPEDLLAWCRARGAEPVGMEEREPDLEEAFLALTTPPEAAP</sequence>
<dbReference type="PANTHER" id="PTHR43335">
    <property type="entry name" value="ABC TRANSPORTER, ATP-BINDING PROTEIN"/>
    <property type="match status" value="1"/>
</dbReference>
<evidence type="ECO:0000259" key="6">
    <source>
        <dbReference type="PROSITE" id="PS50893"/>
    </source>
</evidence>
<dbReference type="Pfam" id="PF00005">
    <property type="entry name" value="ABC_tran"/>
    <property type="match status" value="1"/>
</dbReference>
<gene>
    <name evidence="7" type="ordered locus">Spith_1670</name>
</gene>
<dbReference type="EMBL" id="CP002903">
    <property type="protein sequence ID" value="AEJ61930.1"/>
    <property type="molecule type" value="Genomic_DNA"/>
</dbReference>
<evidence type="ECO:0000313" key="7">
    <source>
        <dbReference type="EMBL" id="AEJ61930.1"/>
    </source>
</evidence>
<dbReference type="OrthoDB" id="9804819at2"/>
<evidence type="ECO:0000313" key="8">
    <source>
        <dbReference type="Proteomes" id="UP000007254"/>
    </source>
</evidence>
<comment type="similarity">
    <text evidence="1">Belongs to the ABC transporter superfamily.</text>
</comment>
<dbReference type="SUPFAM" id="SSF52540">
    <property type="entry name" value="P-loop containing nucleoside triphosphate hydrolases"/>
    <property type="match status" value="1"/>
</dbReference>
<evidence type="ECO:0000256" key="4">
    <source>
        <dbReference type="ARBA" id="ARBA00022840"/>
    </source>
</evidence>
<evidence type="ECO:0000256" key="3">
    <source>
        <dbReference type="ARBA" id="ARBA00022741"/>
    </source>
</evidence>
<feature type="domain" description="Tyrosine specific protein phosphatases" evidence="5">
    <location>
        <begin position="211"/>
        <end position="269"/>
    </location>
</feature>
<proteinExistence type="inferred from homology"/>
<dbReference type="SMART" id="SM00382">
    <property type="entry name" value="AAA"/>
    <property type="match status" value="1"/>
</dbReference>
<dbReference type="InterPro" id="IPR000387">
    <property type="entry name" value="Tyr_Pase_dom"/>
</dbReference>
<dbReference type="InterPro" id="IPR003593">
    <property type="entry name" value="AAA+_ATPase"/>
</dbReference>
<dbReference type="AlphaFoldDB" id="G0GBC1"/>
<evidence type="ECO:0000259" key="5">
    <source>
        <dbReference type="PROSITE" id="PS50056"/>
    </source>
</evidence>
<keyword evidence="8" id="KW-1185">Reference proteome</keyword>
<dbReference type="STRING" id="869211.Spith_1670"/>
<feature type="domain" description="ABC transporter" evidence="6">
    <location>
        <begin position="2"/>
        <end position="230"/>
    </location>
</feature>